<protein>
    <recommendedName>
        <fullName evidence="16">Adenosylcobinamide kinase</fullName>
        <ecNumber evidence="8">2.7.1.156</ecNumber>
        <ecNumber evidence="9">2.7.7.62</ecNumber>
    </recommendedName>
    <alternativeName>
        <fullName evidence="17">Adenosylcobinamide-phosphate guanylyltransferase</fullName>
    </alternativeName>
</protein>
<evidence type="ECO:0000256" key="11">
    <source>
        <dbReference type="ARBA" id="ARBA00022679"/>
    </source>
</evidence>
<evidence type="ECO:0000256" key="17">
    <source>
        <dbReference type="ARBA" id="ARBA00030571"/>
    </source>
</evidence>
<dbReference type="Gene3D" id="3.40.50.300">
    <property type="entry name" value="P-loop containing nucleotide triphosphate hydrolases"/>
    <property type="match status" value="1"/>
</dbReference>
<dbReference type="InterPro" id="IPR027417">
    <property type="entry name" value="P-loop_NTPase"/>
</dbReference>
<dbReference type="PANTHER" id="PTHR34848">
    <property type="match status" value="1"/>
</dbReference>
<dbReference type="SUPFAM" id="SSF52540">
    <property type="entry name" value="P-loop containing nucleoside triphosphate hydrolases"/>
    <property type="match status" value="1"/>
</dbReference>
<comment type="catalytic activity">
    <reaction evidence="2">
        <text>adenosylcob(III)inamide phosphate + GTP + H(+) = adenosylcob(III)inamide-GDP + diphosphate</text>
        <dbReference type="Rhea" id="RHEA:22712"/>
        <dbReference type="ChEBI" id="CHEBI:15378"/>
        <dbReference type="ChEBI" id="CHEBI:33019"/>
        <dbReference type="ChEBI" id="CHEBI:37565"/>
        <dbReference type="ChEBI" id="CHEBI:58502"/>
        <dbReference type="ChEBI" id="CHEBI:60487"/>
        <dbReference type="EC" id="2.7.7.62"/>
    </reaction>
</comment>
<keyword evidence="14" id="KW-0067">ATP-binding</keyword>
<keyword evidence="12" id="KW-0547">Nucleotide-binding</keyword>
<evidence type="ECO:0000313" key="18">
    <source>
        <dbReference type="EMBL" id="GAG29951.1"/>
    </source>
</evidence>
<comment type="catalytic activity">
    <reaction evidence="3">
        <text>adenosylcob(III)inamide + GTP = adenosylcob(III)inamide phosphate + GDP + H(+)</text>
        <dbReference type="Rhea" id="RHEA:15765"/>
        <dbReference type="ChEBI" id="CHEBI:2480"/>
        <dbReference type="ChEBI" id="CHEBI:15378"/>
        <dbReference type="ChEBI" id="CHEBI:37565"/>
        <dbReference type="ChEBI" id="CHEBI:58189"/>
        <dbReference type="ChEBI" id="CHEBI:58502"/>
        <dbReference type="EC" id="2.7.1.156"/>
    </reaction>
</comment>
<evidence type="ECO:0000256" key="9">
    <source>
        <dbReference type="ARBA" id="ARBA00012523"/>
    </source>
</evidence>
<accession>X0XZ32</accession>
<dbReference type="GO" id="GO:0005524">
    <property type="term" value="F:ATP binding"/>
    <property type="evidence" value="ECO:0007669"/>
    <property type="project" value="UniProtKB-KW"/>
</dbReference>
<dbReference type="CDD" id="cd00544">
    <property type="entry name" value="CobU"/>
    <property type="match status" value="1"/>
</dbReference>
<evidence type="ECO:0000256" key="5">
    <source>
        <dbReference type="ARBA" id="ARBA00004692"/>
    </source>
</evidence>
<dbReference type="Pfam" id="PF02283">
    <property type="entry name" value="CobU"/>
    <property type="match status" value="1"/>
</dbReference>
<evidence type="ECO:0000256" key="16">
    <source>
        <dbReference type="ARBA" id="ARBA00029570"/>
    </source>
</evidence>
<reference evidence="18" key="1">
    <citation type="journal article" date="2014" name="Front. Microbiol.">
        <title>High frequency of phylogenetically diverse reductive dehalogenase-homologous genes in deep subseafloor sedimentary metagenomes.</title>
        <authorList>
            <person name="Kawai M."/>
            <person name="Futagami T."/>
            <person name="Toyoda A."/>
            <person name="Takaki Y."/>
            <person name="Nishi S."/>
            <person name="Hori S."/>
            <person name="Arai W."/>
            <person name="Tsubouchi T."/>
            <person name="Morono Y."/>
            <person name="Uchiyama I."/>
            <person name="Ito T."/>
            <person name="Fujiyama A."/>
            <person name="Inagaki F."/>
            <person name="Takami H."/>
        </authorList>
    </citation>
    <scope>NUCLEOTIDE SEQUENCE</scope>
    <source>
        <strain evidence="18">Expedition CK06-06</strain>
    </source>
</reference>
<comment type="pathway">
    <text evidence="6">Cofactor biosynthesis; adenosylcobalamin biosynthesis; adenosylcobalamin from cob(II)yrinate a,c-diamide: step 5/7.</text>
</comment>
<comment type="function">
    <text evidence="4">Catalyzes ATP-dependent phosphorylation of adenosylcobinamide and addition of GMP to adenosylcobinamide phosphate.</text>
</comment>
<evidence type="ECO:0000256" key="6">
    <source>
        <dbReference type="ARBA" id="ARBA00005159"/>
    </source>
</evidence>
<sequence length="182" mass="19708">ILITGGVRSGKSSFAQELVAKLNQPVLFVATAEAGDEEMRQRIEKHKRRRPASWDTLEITTDIGSHISQKVGAAGVVIVDCITLLVNNIFGQYGDQTKASSIEKKVAEETDKLIECIAQSNATFIIVTNELGLGLVPTGEMSRLYRDLLGEANQCIAKVADEVYLMVSGLPIQIKPPPTPST</sequence>
<evidence type="ECO:0000256" key="15">
    <source>
        <dbReference type="ARBA" id="ARBA00023134"/>
    </source>
</evidence>
<comment type="caution">
    <text evidence="18">The sequence shown here is derived from an EMBL/GenBank/DDBJ whole genome shotgun (WGS) entry which is preliminary data.</text>
</comment>
<keyword evidence="11" id="KW-0808">Transferase</keyword>
<dbReference type="GO" id="GO:0043752">
    <property type="term" value="F:adenosylcobinamide kinase activity"/>
    <property type="evidence" value="ECO:0007669"/>
    <property type="project" value="UniProtKB-EC"/>
</dbReference>
<name>X0XZ32_9ZZZZ</name>
<evidence type="ECO:0000256" key="7">
    <source>
        <dbReference type="ARBA" id="ARBA00007490"/>
    </source>
</evidence>
<keyword evidence="13" id="KW-0418">Kinase</keyword>
<evidence type="ECO:0000256" key="3">
    <source>
        <dbReference type="ARBA" id="ARBA00001522"/>
    </source>
</evidence>
<evidence type="ECO:0000256" key="14">
    <source>
        <dbReference type="ARBA" id="ARBA00022840"/>
    </source>
</evidence>
<evidence type="ECO:0000256" key="13">
    <source>
        <dbReference type="ARBA" id="ARBA00022777"/>
    </source>
</evidence>
<evidence type="ECO:0000256" key="12">
    <source>
        <dbReference type="ARBA" id="ARBA00022741"/>
    </source>
</evidence>
<gene>
    <name evidence="18" type="ORF">S01H1_66329</name>
</gene>
<dbReference type="NCBIfam" id="NF004469">
    <property type="entry name" value="PRK05800.1"/>
    <property type="match status" value="1"/>
</dbReference>
<evidence type="ECO:0000256" key="10">
    <source>
        <dbReference type="ARBA" id="ARBA00022573"/>
    </source>
</evidence>
<dbReference type="PANTHER" id="PTHR34848:SF1">
    <property type="entry name" value="BIFUNCTIONAL ADENOSYLCOBALAMIN BIOSYNTHESIS PROTEIN COBU"/>
    <property type="match status" value="1"/>
</dbReference>
<keyword evidence="15" id="KW-0342">GTP-binding</keyword>
<organism evidence="18">
    <name type="scientific">marine sediment metagenome</name>
    <dbReference type="NCBI Taxonomy" id="412755"/>
    <lineage>
        <taxon>unclassified sequences</taxon>
        <taxon>metagenomes</taxon>
        <taxon>ecological metagenomes</taxon>
    </lineage>
</organism>
<feature type="non-terminal residue" evidence="18">
    <location>
        <position position="1"/>
    </location>
</feature>
<comment type="pathway">
    <text evidence="5">Cofactor biosynthesis; adenosylcobalamin biosynthesis; adenosylcobalamin from cob(II)yrinate a,c-diamide: step 6/7.</text>
</comment>
<dbReference type="GO" id="GO:0009236">
    <property type="term" value="P:cobalamin biosynthetic process"/>
    <property type="evidence" value="ECO:0007669"/>
    <property type="project" value="UniProtKB-KW"/>
</dbReference>
<evidence type="ECO:0000256" key="8">
    <source>
        <dbReference type="ARBA" id="ARBA00012016"/>
    </source>
</evidence>
<evidence type="ECO:0000256" key="1">
    <source>
        <dbReference type="ARBA" id="ARBA00000312"/>
    </source>
</evidence>
<evidence type="ECO:0000256" key="2">
    <source>
        <dbReference type="ARBA" id="ARBA00000711"/>
    </source>
</evidence>
<dbReference type="GO" id="GO:0005525">
    <property type="term" value="F:GTP binding"/>
    <property type="evidence" value="ECO:0007669"/>
    <property type="project" value="UniProtKB-KW"/>
</dbReference>
<dbReference type="EC" id="2.7.7.62" evidence="9"/>
<comment type="similarity">
    <text evidence="7">Belongs to the CobU/CobP family.</text>
</comment>
<dbReference type="PIRSF" id="PIRSF006135">
    <property type="entry name" value="CobU"/>
    <property type="match status" value="1"/>
</dbReference>
<dbReference type="GO" id="GO:0008820">
    <property type="term" value="F:cobinamide phosphate guanylyltransferase activity"/>
    <property type="evidence" value="ECO:0007669"/>
    <property type="project" value="UniProtKB-EC"/>
</dbReference>
<keyword evidence="10" id="KW-0169">Cobalamin biosynthesis</keyword>
<dbReference type="EMBL" id="BARS01043852">
    <property type="protein sequence ID" value="GAG29951.1"/>
    <property type="molecule type" value="Genomic_DNA"/>
</dbReference>
<dbReference type="EC" id="2.7.1.156" evidence="8"/>
<proteinExistence type="inferred from homology"/>
<dbReference type="InterPro" id="IPR003203">
    <property type="entry name" value="CobU/CobP"/>
</dbReference>
<comment type="catalytic activity">
    <reaction evidence="1">
        <text>adenosylcob(III)inamide + ATP = adenosylcob(III)inamide phosphate + ADP + H(+)</text>
        <dbReference type="Rhea" id="RHEA:15769"/>
        <dbReference type="ChEBI" id="CHEBI:2480"/>
        <dbReference type="ChEBI" id="CHEBI:15378"/>
        <dbReference type="ChEBI" id="CHEBI:30616"/>
        <dbReference type="ChEBI" id="CHEBI:58502"/>
        <dbReference type="ChEBI" id="CHEBI:456216"/>
        <dbReference type="EC" id="2.7.1.156"/>
    </reaction>
</comment>
<evidence type="ECO:0000256" key="4">
    <source>
        <dbReference type="ARBA" id="ARBA00003889"/>
    </source>
</evidence>
<dbReference type="AlphaFoldDB" id="X0XZ32"/>